<feature type="chain" id="PRO_5046113164" evidence="3">
    <location>
        <begin position="22"/>
        <end position="440"/>
    </location>
</feature>
<evidence type="ECO:0000256" key="2">
    <source>
        <dbReference type="ARBA" id="ARBA00008520"/>
    </source>
</evidence>
<keyword evidence="3" id="KW-0732">Signal</keyword>
<name>A0ABT0PE31_9GAMM</name>
<dbReference type="SUPFAM" id="SSF53850">
    <property type="entry name" value="Periplasmic binding protein-like II"/>
    <property type="match status" value="1"/>
</dbReference>
<feature type="signal peptide" evidence="3">
    <location>
        <begin position="1"/>
        <end position="21"/>
    </location>
</feature>
<evidence type="ECO:0000256" key="3">
    <source>
        <dbReference type="SAM" id="SignalP"/>
    </source>
</evidence>
<evidence type="ECO:0000256" key="1">
    <source>
        <dbReference type="ARBA" id="ARBA00004418"/>
    </source>
</evidence>
<dbReference type="Gene3D" id="3.40.190.10">
    <property type="entry name" value="Periplasmic binding protein-like II"/>
    <property type="match status" value="2"/>
</dbReference>
<dbReference type="PANTHER" id="PTHR43649:SF12">
    <property type="entry name" value="DIACETYLCHITOBIOSE BINDING PROTEIN DASA"/>
    <property type="match status" value="1"/>
</dbReference>
<gene>
    <name evidence="4" type="ORF">M3P05_06770</name>
</gene>
<dbReference type="InterPro" id="IPR006059">
    <property type="entry name" value="SBP"/>
</dbReference>
<dbReference type="Pfam" id="PF01547">
    <property type="entry name" value="SBP_bac_1"/>
    <property type="match status" value="1"/>
</dbReference>
<keyword evidence="5" id="KW-1185">Reference proteome</keyword>
<organism evidence="4 5">
    <name type="scientific">Parendozoicomonas callyspongiae</name>
    <dbReference type="NCBI Taxonomy" id="2942213"/>
    <lineage>
        <taxon>Bacteria</taxon>
        <taxon>Pseudomonadati</taxon>
        <taxon>Pseudomonadota</taxon>
        <taxon>Gammaproteobacteria</taxon>
        <taxon>Oceanospirillales</taxon>
        <taxon>Endozoicomonadaceae</taxon>
        <taxon>Parendozoicomonas</taxon>
    </lineage>
</organism>
<dbReference type="Proteomes" id="UP001203338">
    <property type="component" value="Unassembled WGS sequence"/>
</dbReference>
<dbReference type="PANTHER" id="PTHR43649">
    <property type="entry name" value="ARABINOSE-BINDING PROTEIN-RELATED"/>
    <property type="match status" value="1"/>
</dbReference>
<dbReference type="InterPro" id="IPR050490">
    <property type="entry name" value="Bact_solute-bd_prot1"/>
</dbReference>
<dbReference type="EMBL" id="JAMFLX010000007">
    <property type="protein sequence ID" value="MCL6269643.1"/>
    <property type="molecule type" value="Genomic_DNA"/>
</dbReference>
<reference evidence="4 5" key="1">
    <citation type="submission" date="2022-05" db="EMBL/GenBank/DDBJ databases">
        <authorList>
            <person name="Park J.-S."/>
        </authorList>
    </citation>
    <scope>NUCLEOTIDE SEQUENCE [LARGE SCALE GENOMIC DNA]</scope>
    <source>
        <strain evidence="4 5">2012CJ34-2</strain>
    </source>
</reference>
<sequence length="440" mass="48507">MKKTVLALLTATMAFSSVTMASDVKIMTKVSGGKTAGEHKAFVQVIEKNTGMDVSMVKPGGSYDQVVLTTLASGEKYDLIYSTSKQLEYFIKQKAIMPMNDLIAKSPILSDRNRISQEELDVISRDGKIYGIPNKFEGGTMPVVRADWLEELGMKDPATLDQWYNFFKAAKTKYGAYGISTKGLYDIQPFMSAVGVKAGYVMIDGKRTVPYATDAAAPVYDWFAKLYKEGLLDPNFASNSSSDMTKLFLSDQTATVTYWDAFVGLYNNIRTNQDPKTTFRAKGLAGVPGPDGKIMMRRGDSSIWVIPANARKPENAIKFLEFWHSEPGYLLGTLGIEGIDYNVVDGKYVLTETGKEHGLDHGAPRVTSRNWVNPFGSLPGVDEAEAIVLKHASLEVLPAEWSKTKKILQKYAYRAMLGKVTGAEAVKAMRKDLAKSKLID</sequence>
<comment type="similarity">
    <text evidence="2">Belongs to the bacterial solute-binding protein 1 family.</text>
</comment>
<comment type="subcellular location">
    <subcellularLocation>
        <location evidence="1">Periplasm</location>
    </subcellularLocation>
</comment>
<dbReference type="RefSeq" id="WP_249698706.1">
    <property type="nucleotide sequence ID" value="NZ_JAMFLX010000007.1"/>
</dbReference>
<evidence type="ECO:0000313" key="4">
    <source>
        <dbReference type="EMBL" id="MCL6269643.1"/>
    </source>
</evidence>
<protein>
    <submittedName>
        <fullName evidence="4">Extracellular solute-binding protein</fullName>
    </submittedName>
</protein>
<comment type="caution">
    <text evidence="4">The sequence shown here is derived from an EMBL/GenBank/DDBJ whole genome shotgun (WGS) entry which is preliminary data.</text>
</comment>
<proteinExistence type="inferred from homology"/>
<evidence type="ECO:0000313" key="5">
    <source>
        <dbReference type="Proteomes" id="UP001203338"/>
    </source>
</evidence>
<accession>A0ABT0PE31</accession>